<dbReference type="EMBL" id="JADWYK010000018">
    <property type="protein sequence ID" value="MBG8555969.1"/>
    <property type="molecule type" value="Genomic_DNA"/>
</dbReference>
<dbReference type="Proteomes" id="UP000601099">
    <property type="component" value="Unassembled WGS sequence"/>
</dbReference>
<name>A0ABS0L744_9BACT</name>
<proteinExistence type="predicted"/>
<evidence type="ECO:0000313" key="1">
    <source>
        <dbReference type="EMBL" id="MBG8555969.1"/>
    </source>
</evidence>
<organism evidence="1 2">
    <name type="scientific">Hymenobacter guriensis</name>
    <dbReference type="NCBI Taxonomy" id="2793065"/>
    <lineage>
        <taxon>Bacteria</taxon>
        <taxon>Pseudomonadati</taxon>
        <taxon>Bacteroidota</taxon>
        <taxon>Cytophagia</taxon>
        <taxon>Cytophagales</taxon>
        <taxon>Hymenobacteraceae</taxon>
        <taxon>Hymenobacter</taxon>
    </lineage>
</organism>
<dbReference type="SUPFAM" id="SSF49899">
    <property type="entry name" value="Concanavalin A-like lectins/glucanases"/>
    <property type="match status" value="1"/>
</dbReference>
<sequence length="194" mass="21443">MIAAGCLRKEEVAPATAPTAVAASADATAATEPGVLYTILKGQHYATSNPVRLVSKTKLKFSVKFDNTASYKTKATNNQADVNKLYGVADCNSLHQTNSARFGWRWYQNRLELLAYSYRAGVNTTTLLTAIDRNKWYTCELQITDGKYTFLVNGKKVEHKRSCTGAAKGYQLYPYFGGDETAPQNITLRLQDLP</sequence>
<evidence type="ECO:0000313" key="2">
    <source>
        <dbReference type="Proteomes" id="UP000601099"/>
    </source>
</evidence>
<keyword evidence="2" id="KW-1185">Reference proteome</keyword>
<dbReference type="RefSeq" id="WP_196956990.1">
    <property type="nucleotide sequence ID" value="NZ_JADWYK010000018.1"/>
</dbReference>
<protein>
    <recommendedName>
        <fullName evidence="3">Alginate lyase 2 domain-containing protein</fullName>
    </recommendedName>
</protein>
<reference evidence="1 2" key="1">
    <citation type="submission" date="2020-11" db="EMBL/GenBank/DDBJ databases">
        <title>Hymenobacter sp.</title>
        <authorList>
            <person name="Kim M.K."/>
        </authorList>
    </citation>
    <scope>NUCLEOTIDE SEQUENCE [LARGE SCALE GENOMIC DNA]</scope>
    <source>
        <strain evidence="1 2">BT594</strain>
    </source>
</reference>
<evidence type="ECO:0008006" key="3">
    <source>
        <dbReference type="Google" id="ProtNLM"/>
    </source>
</evidence>
<dbReference type="InterPro" id="IPR013320">
    <property type="entry name" value="ConA-like_dom_sf"/>
</dbReference>
<gene>
    <name evidence="1" type="ORF">I5L79_20670</name>
</gene>
<accession>A0ABS0L744</accession>
<comment type="caution">
    <text evidence="1">The sequence shown here is derived from an EMBL/GenBank/DDBJ whole genome shotgun (WGS) entry which is preliminary data.</text>
</comment>